<dbReference type="GO" id="GO:0005524">
    <property type="term" value="F:ATP binding"/>
    <property type="evidence" value="ECO:0007669"/>
    <property type="project" value="UniProtKB-KW"/>
</dbReference>
<dbReference type="Gene3D" id="3.40.50.300">
    <property type="entry name" value="P-loop containing nucleotide triphosphate hydrolases"/>
    <property type="match status" value="1"/>
</dbReference>
<dbReference type="PANTHER" id="PTHR24220:SF86">
    <property type="entry name" value="ABC TRANSPORTER ABCH.1"/>
    <property type="match status" value="1"/>
</dbReference>
<proteinExistence type="predicted"/>
<gene>
    <name evidence="2" type="ORF">UW47_C0001G0106</name>
</gene>
<name>A0A837IEF9_9BACT</name>
<dbReference type="InterPro" id="IPR015854">
    <property type="entry name" value="ABC_transpr_LolD-like"/>
</dbReference>
<keyword evidence="2" id="KW-0547">Nucleotide-binding</keyword>
<dbReference type="InterPro" id="IPR027417">
    <property type="entry name" value="P-loop_NTPase"/>
</dbReference>
<protein>
    <submittedName>
        <fullName evidence="2">Macrolide export ATP-binding/permease protein MacB</fullName>
    </submittedName>
</protein>
<dbReference type="GO" id="GO:0005886">
    <property type="term" value="C:plasma membrane"/>
    <property type="evidence" value="ECO:0007669"/>
    <property type="project" value="TreeGrafter"/>
</dbReference>
<sequence>MTSLISLSKVTKSYKLGRDVEVSALRGIDLEIKQGEFVAIIGPSGSGKSTLMHIIGILDQPTKGLVKLEGSDVERLPEERLAELRN</sequence>
<evidence type="ECO:0000259" key="1">
    <source>
        <dbReference type="Pfam" id="PF00005"/>
    </source>
</evidence>
<organism evidence="2 3">
    <name type="scientific">Candidatus Woesebacteria bacterium GW2011_GWA1_44_23</name>
    <dbReference type="NCBI Taxonomy" id="1618558"/>
    <lineage>
        <taxon>Bacteria</taxon>
        <taxon>Candidatus Woeseibacteriota</taxon>
    </lineage>
</organism>
<dbReference type="EMBL" id="LCIL01000001">
    <property type="protein sequence ID" value="KKT55084.1"/>
    <property type="molecule type" value="Genomic_DNA"/>
</dbReference>
<evidence type="ECO:0000313" key="2">
    <source>
        <dbReference type="EMBL" id="KKT55084.1"/>
    </source>
</evidence>
<dbReference type="PANTHER" id="PTHR24220">
    <property type="entry name" value="IMPORT ATP-BINDING PROTEIN"/>
    <property type="match status" value="1"/>
</dbReference>
<dbReference type="InterPro" id="IPR003439">
    <property type="entry name" value="ABC_transporter-like_ATP-bd"/>
</dbReference>
<dbReference type="GO" id="GO:0016887">
    <property type="term" value="F:ATP hydrolysis activity"/>
    <property type="evidence" value="ECO:0007669"/>
    <property type="project" value="InterPro"/>
</dbReference>
<dbReference type="GO" id="GO:0022857">
    <property type="term" value="F:transmembrane transporter activity"/>
    <property type="evidence" value="ECO:0007669"/>
    <property type="project" value="TreeGrafter"/>
</dbReference>
<feature type="non-terminal residue" evidence="2">
    <location>
        <position position="86"/>
    </location>
</feature>
<evidence type="ECO:0000313" key="3">
    <source>
        <dbReference type="Proteomes" id="UP000034525"/>
    </source>
</evidence>
<dbReference type="SUPFAM" id="SSF52540">
    <property type="entry name" value="P-loop containing nucleoside triphosphate hydrolases"/>
    <property type="match status" value="1"/>
</dbReference>
<feature type="domain" description="ABC transporter" evidence="1">
    <location>
        <begin position="25"/>
        <end position="78"/>
    </location>
</feature>
<dbReference type="Proteomes" id="UP000034525">
    <property type="component" value="Unassembled WGS sequence"/>
</dbReference>
<dbReference type="Pfam" id="PF00005">
    <property type="entry name" value="ABC_tran"/>
    <property type="match status" value="1"/>
</dbReference>
<accession>A0A837IEF9</accession>
<reference evidence="2 3" key="1">
    <citation type="journal article" date="2015" name="Nature">
        <title>rRNA introns, odd ribosomes, and small enigmatic genomes across a large radiation of phyla.</title>
        <authorList>
            <person name="Brown C.T."/>
            <person name="Hug L.A."/>
            <person name="Thomas B.C."/>
            <person name="Sharon I."/>
            <person name="Castelle C.J."/>
            <person name="Singh A."/>
            <person name="Wilkins M.J."/>
            <person name="Williams K.H."/>
            <person name="Banfield J.F."/>
        </authorList>
    </citation>
    <scope>NUCLEOTIDE SEQUENCE [LARGE SCALE GENOMIC DNA]</scope>
</reference>
<keyword evidence="2" id="KW-0067">ATP-binding</keyword>
<comment type="caution">
    <text evidence="2">The sequence shown here is derived from an EMBL/GenBank/DDBJ whole genome shotgun (WGS) entry which is preliminary data.</text>
</comment>
<dbReference type="AlphaFoldDB" id="A0A837IEF9"/>